<dbReference type="AlphaFoldDB" id="A0A520RZM6"/>
<dbReference type="PANTHER" id="PTHR44688:SF16">
    <property type="entry name" value="DNA-BINDING TRANSCRIPTIONAL ACTIVATOR DEVR_DOSR"/>
    <property type="match status" value="1"/>
</dbReference>
<evidence type="ECO:0000256" key="1">
    <source>
        <dbReference type="ARBA" id="ARBA00023015"/>
    </source>
</evidence>
<evidence type="ECO:0000256" key="3">
    <source>
        <dbReference type="ARBA" id="ARBA00023163"/>
    </source>
</evidence>
<evidence type="ECO:0000313" key="6">
    <source>
        <dbReference type="Proteomes" id="UP000320404"/>
    </source>
</evidence>
<dbReference type="InterPro" id="IPR036388">
    <property type="entry name" value="WH-like_DNA-bd_sf"/>
</dbReference>
<dbReference type="GO" id="GO:0006355">
    <property type="term" value="P:regulation of DNA-templated transcription"/>
    <property type="evidence" value="ECO:0007669"/>
    <property type="project" value="InterPro"/>
</dbReference>
<dbReference type="EMBL" id="SHAH01000049">
    <property type="protein sequence ID" value="RZO75673.1"/>
    <property type="molecule type" value="Genomic_DNA"/>
</dbReference>
<keyword evidence="3" id="KW-0804">Transcription</keyword>
<name>A0A520RZM6_9GAMM</name>
<dbReference type="Gene3D" id="1.10.10.10">
    <property type="entry name" value="Winged helix-like DNA-binding domain superfamily/Winged helix DNA-binding domain"/>
    <property type="match status" value="1"/>
</dbReference>
<keyword evidence="2" id="KW-0238">DNA-binding</keyword>
<dbReference type="SMART" id="SM00421">
    <property type="entry name" value="HTH_LUXR"/>
    <property type="match status" value="1"/>
</dbReference>
<dbReference type="SUPFAM" id="SSF46894">
    <property type="entry name" value="C-terminal effector domain of the bipartite response regulators"/>
    <property type="match status" value="1"/>
</dbReference>
<dbReference type="Proteomes" id="UP000320404">
    <property type="component" value="Unassembled WGS sequence"/>
</dbReference>
<protein>
    <recommendedName>
        <fullName evidence="4">HTH luxR-type domain-containing protein</fullName>
    </recommendedName>
</protein>
<comment type="caution">
    <text evidence="5">The sequence shown here is derived from an EMBL/GenBank/DDBJ whole genome shotgun (WGS) entry which is preliminary data.</text>
</comment>
<dbReference type="Pfam" id="PF00196">
    <property type="entry name" value="GerE"/>
    <property type="match status" value="1"/>
</dbReference>
<gene>
    <name evidence="5" type="ORF">EVA69_03935</name>
</gene>
<accession>A0A520RZM6</accession>
<dbReference type="GO" id="GO:0003677">
    <property type="term" value="F:DNA binding"/>
    <property type="evidence" value="ECO:0007669"/>
    <property type="project" value="UniProtKB-KW"/>
</dbReference>
<dbReference type="PROSITE" id="PS50043">
    <property type="entry name" value="HTH_LUXR_2"/>
    <property type="match status" value="1"/>
</dbReference>
<keyword evidence="1" id="KW-0805">Transcription regulation</keyword>
<dbReference type="InterPro" id="IPR016032">
    <property type="entry name" value="Sig_transdc_resp-reg_C-effctor"/>
</dbReference>
<evidence type="ECO:0000313" key="5">
    <source>
        <dbReference type="EMBL" id="RZO75673.1"/>
    </source>
</evidence>
<evidence type="ECO:0000259" key="4">
    <source>
        <dbReference type="PROSITE" id="PS50043"/>
    </source>
</evidence>
<dbReference type="CDD" id="cd06170">
    <property type="entry name" value="LuxR_C_like"/>
    <property type="match status" value="1"/>
</dbReference>
<dbReference type="PRINTS" id="PR00038">
    <property type="entry name" value="HTHLUXR"/>
</dbReference>
<sequence length="100" mass="11171">MGFLEKPFSLAELKPAIEEALEQARQQTEALAELSEPDIPSLTRREKEVYKLAIKGYSIKKIAEELDISTSTVEFHRSNILLKAGVTSIAELIARALESR</sequence>
<dbReference type="InterPro" id="IPR000792">
    <property type="entry name" value="Tscrpt_reg_LuxR_C"/>
</dbReference>
<feature type="domain" description="HTH luxR-type" evidence="4">
    <location>
        <begin position="35"/>
        <end position="100"/>
    </location>
</feature>
<evidence type="ECO:0000256" key="2">
    <source>
        <dbReference type="ARBA" id="ARBA00023125"/>
    </source>
</evidence>
<reference evidence="5 6" key="1">
    <citation type="submission" date="2019-02" db="EMBL/GenBank/DDBJ databases">
        <title>Prokaryotic population dynamics and viral predation in marine succession experiment using metagenomics: the confinement effect.</title>
        <authorList>
            <person name="Haro-Moreno J.M."/>
            <person name="Rodriguez-Valera F."/>
            <person name="Lopez-Perez M."/>
        </authorList>
    </citation>
    <scope>NUCLEOTIDE SEQUENCE [LARGE SCALE GENOMIC DNA]</scope>
    <source>
        <strain evidence="5">MED-G158</strain>
    </source>
</reference>
<organism evidence="5 6">
    <name type="scientific">OM182 bacterium</name>
    <dbReference type="NCBI Taxonomy" id="2510334"/>
    <lineage>
        <taxon>Bacteria</taxon>
        <taxon>Pseudomonadati</taxon>
        <taxon>Pseudomonadota</taxon>
        <taxon>Gammaproteobacteria</taxon>
        <taxon>OMG group</taxon>
        <taxon>OM182 clade</taxon>
    </lineage>
</organism>
<proteinExistence type="predicted"/>
<dbReference type="PANTHER" id="PTHR44688">
    <property type="entry name" value="DNA-BINDING TRANSCRIPTIONAL ACTIVATOR DEVR_DOSR"/>
    <property type="match status" value="1"/>
</dbReference>